<sequence>MAYCFRRNHFLLISFTDSGYFLDRIILPSTNTEKGKGKWKIIIAPCLI</sequence>
<name>A0A7U8ZUM3_ESCAL</name>
<evidence type="ECO:0000313" key="2">
    <source>
        <dbReference type="Proteomes" id="UP000292187"/>
    </source>
</evidence>
<comment type="caution">
    <text evidence="1">The sequence shown here is derived from an EMBL/GenBank/DDBJ whole genome shotgun (WGS) entry which is preliminary data.</text>
</comment>
<reference evidence="1 2" key="1">
    <citation type="submission" date="2019-02" db="EMBL/GenBank/DDBJ databases">
        <title>Draft genome sequence of Escherichia albertii strain Mex-12/320a, isolated from an infant with diarrhea, harboring virulence genes associated with diarrheagenic strains of enteropathogenic E. coli.</title>
        <authorList>
            <person name="Maldonado-Puga S."/>
            <person name="Meza-Segura M."/>
            <person name="Zaidi M.B."/>
            <person name="Estrada-Garcia T."/>
        </authorList>
    </citation>
    <scope>NUCLEOTIDE SEQUENCE [LARGE SCALE GENOMIC DNA]</scope>
    <source>
        <strain evidence="1 2">Mex-12/320a</strain>
    </source>
</reference>
<dbReference type="EMBL" id="SIZV01000034">
    <property type="protein sequence ID" value="TBR48900.1"/>
    <property type="molecule type" value="Genomic_DNA"/>
</dbReference>
<dbReference type="Proteomes" id="UP000292187">
    <property type="component" value="Unassembled WGS sequence"/>
</dbReference>
<protein>
    <submittedName>
        <fullName evidence="1">TonB-dependent receptor</fullName>
    </submittedName>
</protein>
<organism evidence="1 2">
    <name type="scientific">Escherichia albertii</name>
    <dbReference type="NCBI Taxonomy" id="208962"/>
    <lineage>
        <taxon>Bacteria</taxon>
        <taxon>Pseudomonadati</taxon>
        <taxon>Pseudomonadota</taxon>
        <taxon>Gammaproteobacteria</taxon>
        <taxon>Enterobacterales</taxon>
        <taxon>Enterobacteriaceae</taxon>
        <taxon>Escherichia</taxon>
    </lineage>
</organism>
<proteinExistence type="predicted"/>
<accession>A0A7U8ZUM3</accession>
<evidence type="ECO:0000313" key="1">
    <source>
        <dbReference type="EMBL" id="TBR48900.1"/>
    </source>
</evidence>
<dbReference type="AlphaFoldDB" id="A0A7U8ZUM3"/>
<keyword evidence="1" id="KW-0675">Receptor</keyword>
<gene>
    <name evidence="1" type="ORF">EYS06_20485</name>
</gene>